<feature type="signal peptide" evidence="3">
    <location>
        <begin position="1"/>
        <end position="23"/>
    </location>
</feature>
<evidence type="ECO:0000256" key="3">
    <source>
        <dbReference type="SAM" id="SignalP"/>
    </source>
</evidence>
<evidence type="ECO:0000256" key="1">
    <source>
        <dbReference type="PROSITE-ProRule" id="PRU00473"/>
    </source>
</evidence>
<feature type="region of interest" description="Disordered" evidence="2">
    <location>
        <begin position="24"/>
        <end position="45"/>
    </location>
</feature>
<accession>A0ABS6SL78</accession>
<dbReference type="PROSITE" id="PS51123">
    <property type="entry name" value="OMPA_2"/>
    <property type="match status" value="1"/>
</dbReference>
<reference evidence="5 6" key="1">
    <citation type="submission" date="2021-04" db="EMBL/GenBank/DDBJ databases">
        <authorList>
            <person name="Pira H."/>
            <person name="Risdian C."/>
            <person name="Wink J."/>
        </authorList>
    </citation>
    <scope>NUCLEOTIDE SEQUENCE [LARGE SCALE GENOMIC DNA]</scope>
    <source>
        <strain evidence="5 6">WH131</strain>
    </source>
</reference>
<feature type="compositionally biased region" description="Basic and acidic residues" evidence="2">
    <location>
        <begin position="173"/>
        <end position="190"/>
    </location>
</feature>
<keyword evidence="1" id="KW-0472">Membrane</keyword>
<dbReference type="InterPro" id="IPR050330">
    <property type="entry name" value="Bact_OuterMem_StrucFunc"/>
</dbReference>
<dbReference type="PROSITE" id="PS51257">
    <property type="entry name" value="PROKAR_LIPOPROTEIN"/>
    <property type="match status" value="1"/>
</dbReference>
<feature type="domain" description="OmpA-like" evidence="4">
    <location>
        <begin position="60"/>
        <end position="183"/>
    </location>
</feature>
<keyword evidence="3" id="KW-0732">Signal</keyword>
<dbReference type="RefSeq" id="WP_218316163.1">
    <property type="nucleotide sequence ID" value="NZ_JAGSPB010000001.1"/>
</dbReference>
<evidence type="ECO:0000259" key="4">
    <source>
        <dbReference type="PROSITE" id="PS51123"/>
    </source>
</evidence>
<name>A0ABS6SL78_9SPHN</name>
<dbReference type="Proteomes" id="UP000699975">
    <property type="component" value="Unassembled WGS sequence"/>
</dbReference>
<evidence type="ECO:0000313" key="5">
    <source>
        <dbReference type="EMBL" id="MBV7265741.1"/>
    </source>
</evidence>
<dbReference type="EMBL" id="JAGSPB010000001">
    <property type="protein sequence ID" value="MBV7265741.1"/>
    <property type="molecule type" value="Genomic_DNA"/>
</dbReference>
<sequence>MRNLPTALILAAGILLAGCNDQASDVRETGQSGGPNADETAAPSPEAPVSIIRADIEQPDNAVIEPIETSIGFPEGGSGLDEAALLALEELAGSAQVAQDSVVVLRAHSDASGSDAANARASEARGEAVREWLVENGVNADRITLIAFGAQNPIEPNALPDGEPNEAGRAANRRVDIEVSLKQAEPKADEASTADD</sequence>
<dbReference type="InterPro" id="IPR006665">
    <property type="entry name" value="OmpA-like"/>
</dbReference>
<feature type="chain" id="PRO_5045406994" evidence="3">
    <location>
        <begin position="24"/>
        <end position="196"/>
    </location>
</feature>
<evidence type="ECO:0000313" key="6">
    <source>
        <dbReference type="Proteomes" id="UP000699975"/>
    </source>
</evidence>
<feature type="region of interest" description="Disordered" evidence="2">
    <location>
        <begin position="153"/>
        <end position="196"/>
    </location>
</feature>
<evidence type="ECO:0000256" key="2">
    <source>
        <dbReference type="SAM" id="MobiDB-lite"/>
    </source>
</evidence>
<dbReference type="CDD" id="cd07185">
    <property type="entry name" value="OmpA_C-like"/>
    <property type="match status" value="1"/>
</dbReference>
<keyword evidence="6" id="KW-1185">Reference proteome</keyword>
<proteinExistence type="predicted"/>
<dbReference type="PANTHER" id="PTHR30329">
    <property type="entry name" value="STATOR ELEMENT OF FLAGELLAR MOTOR COMPLEX"/>
    <property type="match status" value="1"/>
</dbReference>
<gene>
    <name evidence="5" type="ORF">KCG45_06080</name>
</gene>
<organism evidence="5 6">
    <name type="scientific">Erythrobacter ani</name>
    <dbReference type="NCBI Taxonomy" id="2827235"/>
    <lineage>
        <taxon>Bacteria</taxon>
        <taxon>Pseudomonadati</taxon>
        <taxon>Pseudomonadota</taxon>
        <taxon>Alphaproteobacteria</taxon>
        <taxon>Sphingomonadales</taxon>
        <taxon>Erythrobacteraceae</taxon>
        <taxon>Erythrobacter/Porphyrobacter group</taxon>
        <taxon>Erythrobacter</taxon>
    </lineage>
</organism>
<dbReference type="PANTHER" id="PTHR30329:SF21">
    <property type="entry name" value="LIPOPROTEIN YIAD-RELATED"/>
    <property type="match status" value="1"/>
</dbReference>
<comment type="caution">
    <text evidence="5">The sequence shown here is derived from an EMBL/GenBank/DDBJ whole genome shotgun (WGS) entry which is preliminary data.</text>
</comment>
<dbReference type="Pfam" id="PF00691">
    <property type="entry name" value="OmpA"/>
    <property type="match status" value="1"/>
</dbReference>
<protein>
    <submittedName>
        <fullName evidence="5">OmpA family protein</fullName>
    </submittedName>
</protein>